<protein>
    <recommendedName>
        <fullName evidence="9">G-protein coupled receptors family 1 profile domain-containing protein</fullName>
    </recommendedName>
</protein>
<evidence type="ECO:0000256" key="6">
    <source>
        <dbReference type="ARBA" id="ARBA00023170"/>
    </source>
</evidence>
<evidence type="ECO:0000256" key="5">
    <source>
        <dbReference type="ARBA" id="ARBA00023136"/>
    </source>
</evidence>
<feature type="domain" description="G-protein coupled receptors family 1 profile" evidence="9">
    <location>
        <begin position="104"/>
        <end position="215"/>
    </location>
</feature>
<keyword evidence="6" id="KW-0675">Receptor</keyword>
<dbReference type="SUPFAM" id="SSF81321">
    <property type="entry name" value="Family A G protein-coupled receptor-like"/>
    <property type="match status" value="1"/>
</dbReference>
<evidence type="ECO:0000256" key="1">
    <source>
        <dbReference type="ARBA" id="ARBA00004141"/>
    </source>
</evidence>
<accession>A0AAV2ZZJ5</accession>
<evidence type="ECO:0000256" key="8">
    <source>
        <dbReference type="SAM" id="Phobius"/>
    </source>
</evidence>
<keyword evidence="7" id="KW-0807">Transducer</keyword>
<proteinExistence type="predicted"/>
<dbReference type="PANTHER" id="PTHR48018">
    <property type="entry name" value="OLFACTORY RECEPTOR"/>
    <property type="match status" value="1"/>
</dbReference>
<keyword evidence="4" id="KW-0297">G-protein coupled receptor</keyword>
<dbReference type="InterPro" id="IPR017452">
    <property type="entry name" value="GPCR_Rhodpsn_7TM"/>
</dbReference>
<gene>
    <name evidence="10" type="ORF">GDO54_017489</name>
</gene>
<dbReference type="Pfam" id="PF13853">
    <property type="entry name" value="7tm_4"/>
    <property type="match status" value="1"/>
</dbReference>
<name>A0AAV2ZZJ5_PYXAD</name>
<dbReference type="Proteomes" id="UP001181693">
    <property type="component" value="Unassembled WGS sequence"/>
</dbReference>
<comment type="subcellular location">
    <subcellularLocation>
        <location evidence="1">Membrane</location>
        <topology evidence="1">Multi-pass membrane protein</topology>
    </subcellularLocation>
</comment>
<evidence type="ECO:0000259" key="9">
    <source>
        <dbReference type="PROSITE" id="PS50262"/>
    </source>
</evidence>
<evidence type="ECO:0000256" key="4">
    <source>
        <dbReference type="ARBA" id="ARBA00023040"/>
    </source>
</evidence>
<keyword evidence="2 8" id="KW-0812">Transmembrane</keyword>
<dbReference type="PRINTS" id="PR00245">
    <property type="entry name" value="OLFACTORYR"/>
</dbReference>
<keyword evidence="3 8" id="KW-1133">Transmembrane helix</keyword>
<keyword evidence="5 8" id="KW-0472">Membrane</keyword>
<dbReference type="EMBL" id="DYDO01000007">
    <property type="protein sequence ID" value="DBA20740.1"/>
    <property type="molecule type" value="Genomic_DNA"/>
</dbReference>
<sequence>MEDKNTTSEFIILGFNEWPHLQLTLFVIFLLIFLRALTGKMTQFVVITSSSKLHTPIYFFSDNVSILGKIFLHQWMSHSKPIVLTVLAFRCSFTKSNIINNLICDIDFLLKFSSGDTHKAQMAVLVLGFISGIIPMTFILITYALIIHSILEISSRKAKQNAFSTCSSQLTMITFFFAIFFRMYMRPNSDYSIMEGKILFLLYTCCLPMVNPVIYCLRNNDVHTALEKPKKTIYVSVVIGWENFHCNCRIISF</sequence>
<dbReference type="PROSITE" id="PS50262">
    <property type="entry name" value="G_PROTEIN_RECEP_F1_2"/>
    <property type="match status" value="1"/>
</dbReference>
<dbReference type="GO" id="GO:0004984">
    <property type="term" value="F:olfactory receptor activity"/>
    <property type="evidence" value="ECO:0007669"/>
    <property type="project" value="InterPro"/>
</dbReference>
<dbReference type="InterPro" id="IPR000725">
    <property type="entry name" value="Olfact_rcpt"/>
</dbReference>
<dbReference type="Gene3D" id="1.20.1070.10">
    <property type="entry name" value="Rhodopsin 7-helix transmembrane proteins"/>
    <property type="match status" value="1"/>
</dbReference>
<feature type="transmembrane region" description="Helical" evidence="8">
    <location>
        <begin position="163"/>
        <end position="185"/>
    </location>
</feature>
<evidence type="ECO:0000313" key="10">
    <source>
        <dbReference type="EMBL" id="DBA20740.1"/>
    </source>
</evidence>
<dbReference type="AlphaFoldDB" id="A0AAV2ZZJ5"/>
<evidence type="ECO:0000313" key="11">
    <source>
        <dbReference type="Proteomes" id="UP001181693"/>
    </source>
</evidence>
<organism evidence="10 11">
    <name type="scientific">Pyxicephalus adspersus</name>
    <name type="common">African bullfrog</name>
    <dbReference type="NCBI Taxonomy" id="30357"/>
    <lineage>
        <taxon>Eukaryota</taxon>
        <taxon>Metazoa</taxon>
        <taxon>Chordata</taxon>
        <taxon>Craniata</taxon>
        <taxon>Vertebrata</taxon>
        <taxon>Euteleostomi</taxon>
        <taxon>Amphibia</taxon>
        <taxon>Batrachia</taxon>
        <taxon>Anura</taxon>
        <taxon>Neobatrachia</taxon>
        <taxon>Ranoidea</taxon>
        <taxon>Pyxicephalidae</taxon>
        <taxon>Pyxicephalinae</taxon>
        <taxon>Pyxicephalus</taxon>
    </lineage>
</organism>
<reference evidence="10" key="1">
    <citation type="thesis" date="2020" institute="ProQuest LLC" country="789 East Eisenhower Parkway, Ann Arbor, MI, USA">
        <title>Comparative Genomics and Chromosome Evolution.</title>
        <authorList>
            <person name="Mudd A.B."/>
        </authorList>
    </citation>
    <scope>NUCLEOTIDE SEQUENCE</scope>
    <source>
        <strain evidence="10">1538</strain>
        <tissue evidence="10">Blood</tissue>
    </source>
</reference>
<evidence type="ECO:0000256" key="3">
    <source>
        <dbReference type="ARBA" id="ARBA00022989"/>
    </source>
</evidence>
<comment type="caution">
    <text evidence="10">The sequence shown here is derived from an EMBL/GenBank/DDBJ whole genome shotgun (WGS) entry which is preliminary data.</text>
</comment>
<feature type="transmembrane region" description="Helical" evidence="8">
    <location>
        <begin position="20"/>
        <end position="37"/>
    </location>
</feature>
<keyword evidence="11" id="KW-1185">Reference proteome</keyword>
<feature type="transmembrane region" description="Helical" evidence="8">
    <location>
        <begin position="122"/>
        <end position="151"/>
    </location>
</feature>
<dbReference type="GO" id="GO:0016020">
    <property type="term" value="C:membrane"/>
    <property type="evidence" value="ECO:0007669"/>
    <property type="project" value="UniProtKB-SubCell"/>
</dbReference>
<evidence type="ECO:0000256" key="7">
    <source>
        <dbReference type="ARBA" id="ARBA00023224"/>
    </source>
</evidence>
<dbReference type="GO" id="GO:0004930">
    <property type="term" value="F:G protein-coupled receptor activity"/>
    <property type="evidence" value="ECO:0007669"/>
    <property type="project" value="UniProtKB-KW"/>
</dbReference>
<evidence type="ECO:0000256" key="2">
    <source>
        <dbReference type="ARBA" id="ARBA00022692"/>
    </source>
</evidence>